<dbReference type="PANTHER" id="PTHR32166">
    <property type="entry name" value="OSJNBA0013A04.12 PROTEIN"/>
    <property type="match status" value="1"/>
</dbReference>
<dbReference type="SUPFAM" id="SSF53098">
    <property type="entry name" value="Ribonuclease H-like"/>
    <property type="match status" value="1"/>
</dbReference>
<feature type="non-terminal residue" evidence="2">
    <location>
        <position position="1"/>
    </location>
</feature>
<dbReference type="InterPro" id="IPR012337">
    <property type="entry name" value="RNaseH-like_sf"/>
</dbReference>
<feature type="compositionally biased region" description="Basic residues" evidence="1">
    <location>
        <begin position="1"/>
        <end position="11"/>
    </location>
</feature>
<dbReference type="EMBL" id="KI630464">
    <property type="protein sequence ID" value="EYU38967.1"/>
    <property type="molecule type" value="Genomic_DNA"/>
</dbReference>
<reference evidence="2 3" key="1">
    <citation type="journal article" date="2013" name="Proc. Natl. Acad. Sci. U.S.A.">
        <title>Fine-scale variation in meiotic recombination in Mimulus inferred from population shotgun sequencing.</title>
        <authorList>
            <person name="Hellsten U."/>
            <person name="Wright K.M."/>
            <person name="Jenkins J."/>
            <person name="Shu S."/>
            <person name="Yuan Y."/>
            <person name="Wessler S.R."/>
            <person name="Schmutz J."/>
            <person name="Willis J.H."/>
            <person name="Rokhsar D.S."/>
        </authorList>
    </citation>
    <scope>NUCLEOTIDE SEQUENCE [LARGE SCALE GENOMIC DNA]</scope>
    <source>
        <strain evidence="3">cv. DUN x IM62</strain>
    </source>
</reference>
<dbReference type="PANTHER" id="PTHR32166:SF74">
    <property type="entry name" value="OS05G0256350 PROTEIN"/>
    <property type="match status" value="1"/>
</dbReference>
<dbReference type="AlphaFoldDB" id="A0A022RF31"/>
<accession>A0A022RF31</accession>
<evidence type="ECO:0000313" key="3">
    <source>
        <dbReference type="Proteomes" id="UP000030748"/>
    </source>
</evidence>
<feature type="region of interest" description="Disordered" evidence="1">
    <location>
        <begin position="1"/>
        <end position="39"/>
    </location>
</feature>
<evidence type="ECO:0000256" key="1">
    <source>
        <dbReference type="SAM" id="MobiDB-lite"/>
    </source>
</evidence>
<organism evidence="2 3">
    <name type="scientific">Erythranthe guttata</name>
    <name type="common">Yellow monkey flower</name>
    <name type="synonym">Mimulus guttatus</name>
    <dbReference type="NCBI Taxonomy" id="4155"/>
    <lineage>
        <taxon>Eukaryota</taxon>
        <taxon>Viridiplantae</taxon>
        <taxon>Streptophyta</taxon>
        <taxon>Embryophyta</taxon>
        <taxon>Tracheophyta</taxon>
        <taxon>Spermatophyta</taxon>
        <taxon>Magnoliopsida</taxon>
        <taxon>eudicotyledons</taxon>
        <taxon>Gunneridae</taxon>
        <taxon>Pentapetalae</taxon>
        <taxon>asterids</taxon>
        <taxon>lamiids</taxon>
        <taxon>Lamiales</taxon>
        <taxon>Phrymaceae</taxon>
        <taxon>Erythranthe</taxon>
    </lineage>
</organism>
<name>A0A022RF31_ERYGU</name>
<gene>
    <name evidence="2" type="ORF">MIMGU_mgv11b020508mg</name>
</gene>
<dbReference type="eggNOG" id="ENOG502QUNQ">
    <property type="taxonomic scope" value="Eukaryota"/>
</dbReference>
<dbReference type="STRING" id="4155.A0A022RF31"/>
<keyword evidence="3" id="KW-1185">Reference proteome</keyword>
<protein>
    <recommendedName>
        <fullName evidence="4">BED-type domain-containing protein</fullName>
    </recommendedName>
</protein>
<dbReference type="Proteomes" id="UP000030748">
    <property type="component" value="Unassembled WGS sequence"/>
</dbReference>
<proteinExistence type="predicted"/>
<evidence type="ECO:0008006" key="4">
    <source>
        <dbReference type="Google" id="ProtNLM"/>
    </source>
</evidence>
<evidence type="ECO:0000313" key="2">
    <source>
        <dbReference type="EMBL" id="EYU38967.1"/>
    </source>
</evidence>
<sequence length="304" mass="34619">KKTEKVKKKNHSPQTGDGAPRIDGGYGDNSPPHIDGTWKMNNESIDGSLASNNNIESIGFILRPNLDDVGWKYGHLVDGGNSDKTKCNFCGKIGRGGIRIGKLSKFKSVIEKAKTLTIFLYANHSLLALMRYFTKKRDLVRPGVTMFATSFLDFQSLMEKKDNLRTMFNNSKWEKCKHSKTVKGKAVYAIVSDLSWWNGVIQCLKAFTPLVRVLRLVDGDRKPSMDFLYGELEKAKKEIKEVFNNNESSSKPILNIVERKQDSNIQLQGSIMDELFDCIERFYPKHFATHQTILNKELPMYKKK</sequence>